<organism evidence="2 3">
    <name type="scientific">Sporomusa silvacetica DSM 10669</name>
    <dbReference type="NCBI Taxonomy" id="1123289"/>
    <lineage>
        <taxon>Bacteria</taxon>
        <taxon>Bacillati</taxon>
        <taxon>Bacillota</taxon>
        <taxon>Negativicutes</taxon>
        <taxon>Selenomonadales</taxon>
        <taxon>Sporomusaceae</taxon>
        <taxon>Sporomusa</taxon>
    </lineage>
</organism>
<feature type="domain" description="Glutaredoxin" evidence="1">
    <location>
        <begin position="184"/>
        <end position="241"/>
    </location>
</feature>
<dbReference type="Pfam" id="PF00462">
    <property type="entry name" value="Glutaredoxin"/>
    <property type="match status" value="1"/>
</dbReference>
<dbReference type="CDD" id="cd02976">
    <property type="entry name" value="NrdH"/>
    <property type="match status" value="1"/>
</dbReference>
<dbReference type="InterPro" id="IPR036249">
    <property type="entry name" value="Thioredoxin-like_sf"/>
</dbReference>
<evidence type="ECO:0000313" key="3">
    <source>
        <dbReference type="Proteomes" id="UP000216752"/>
    </source>
</evidence>
<dbReference type="SUPFAM" id="SSF52833">
    <property type="entry name" value="Thioredoxin-like"/>
    <property type="match status" value="1"/>
</dbReference>
<sequence>MIVHPKTIGIIACCGSECTGGYISRAVAARIVNELRATKVVTISLPRLLIGTANEKRFSMNHPTITLDGCAKDCTRKAVEKYCFKPIVGINIGDLIGEQEARASVNGAHRNMSEIEKVSGIVTHVLDSLAAMYEKAKAAQNNNCAEGTCDCGCDGSSCGCGCENGSDDAPASDQSISEPNRDGIVIYTKTGCPFCAKVLQEYREKGIAFQEVNTSVHDWAKKLCKDRYGSDKVPVIVKDGVAIQIGDVEGKG</sequence>
<keyword evidence="3" id="KW-1185">Reference proteome</keyword>
<dbReference type="Pfam" id="PF08859">
    <property type="entry name" value="DGC"/>
    <property type="match status" value="1"/>
</dbReference>
<protein>
    <recommendedName>
        <fullName evidence="1">Glutaredoxin domain-containing protein</fullName>
    </recommendedName>
</protein>
<dbReference type="Proteomes" id="UP000216752">
    <property type="component" value="Chromosome"/>
</dbReference>
<evidence type="ECO:0000313" key="2">
    <source>
        <dbReference type="EMBL" id="XFO67648.1"/>
    </source>
</evidence>
<name>A0ABZ3IQI7_9FIRM</name>
<reference evidence="2" key="1">
    <citation type="submission" date="2024-05" db="EMBL/GenBank/DDBJ databases">
        <title>Isolation and characterization of Sporomusa carbonis sp. nov., a carboxydotrophic hydrogenogen in the genus of Sporomusa isolated from a charcoal burning pile.</title>
        <authorList>
            <person name="Boeer T."/>
            <person name="Rosenbaum F."/>
            <person name="Eysell L."/>
            <person name="Mueller V."/>
            <person name="Daniel R."/>
            <person name="Poehlein A."/>
        </authorList>
    </citation>
    <scope>NUCLEOTIDE SEQUENCE [LARGE SCALE GENOMIC DNA]</scope>
    <source>
        <strain evidence="2">DSM 10669</strain>
    </source>
</reference>
<dbReference type="Gene3D" id="3.40.30.10">
    <property type="entry name" value="Glutaredoxin"/>
    <property type="match status" value="1"/>
</dbReference>
<dbReference type="PROSITE" id="PS51354">
    <property type="entry name" value="GLUTAREDOXIN_2"/>
    <property type="match status" value="1"/>
</dbReference>
<proteinExistence type="predicted"/>
<dbReference type="EMBL" id="CP155573">
    <property type="protein sequence ID" value="XFO67648.1"/>
    <property type="molecule type" value="Genomic_DNA"/>
</dbReference>
<gene>
    <name evidence="2" type="ORF">SPSIL_038670</name>
</gene>
<evidence type="ECO:0000259" key="1">
    <source>
        <dbReference type="Pfam" id="PF00462"/>
    </source>
</evidence>
<accession>A0ABZ3IQI7</accession>
<dbReference type="InterPro" id="IPR014958">
    <property type="entry name" value="DGC"/>
</dbReference>
<dbReference type="InterPro" id="IPR002109">
    <property type="entry name" value="Glutaredoxin"/>
</dbReference>